<reference evidence="2 3" key="1">
    <citation type="submission" date="2018-12" db="EMBL/GenBank/DDBJ databases">
        <authorList>
            <consortium name="Pathogen Informatics"/>
        </authorList>
    </citation>
    <scope>NUCLEOTIDE SEQUENCE [LARGE SCALE GENOMIC DNA]</scope>
    <source>
        <strain evidence="2 3">NCTC13635</strain>
    </source>
</reference>
<organism evidence="2 3">
    <name type="scientific">Klebsiella pneumoniae</name>
    <dbReference type="NCBI Taxonomy" id="573"/>
    <lineage>
        <taxon>Bacteria</taxon>
        <taxon>Pseudomonadati</taxon>
        <taxon>Pseudomonadota</taxon>
        <taxon>Gammaproteobacteria</taxon>
        <taxon>Enterobacterales</taxon>
        <taxon>Enterobacteriaceae</taxon>
        <taxon>Klebsiella/Raoultella group</taxon>
        <taxon>Klebsiella</taxon>
        <taxon>Klebsiella pneumoniae complex</taxon>
    </lineage>
</organism>
<name>A0A447S6V5_KLEPN</name>
<evidence type="ECO:0000256" key="1">
    <source>
        <dbReference type="SAM" id="MobiDB-lite"/>
    </source>
</evidence>
<dbReference type="EMBL" id="LR134162">
    <property type="protein sequence ID" value="VEB07815.1"/>
    <property type="molecule type" value="Genomic_DNA"/>
</dbReference>
<sequence>MQAKFFSGDCIVTEELVTAAGGPQFTNGVLMTFGQDPRTLPDGKAVIEKFRASGFEPEGYTLYAYASIQAIAAAWNAVGTDNAKASDWLEEPRRRDGDGQESLGWQKATSRVSDYVVYQWDDKGKYHQL</sequence>
<gene>
    <name evidence="2" type="ORF">NCTC13635_07077</name>
</gene>
<proteinExistence type="predicted"/>
<evidence type="ECO:0000313" key="3">
    <source>
        <dbReference type="Proteomes" id="UP000282433"/>
    </source>
</evidence>
<dbReference type="Gene3D" id="3.40.50.2300">
    <property type="match status" value="2"/>
</dbReference>
<dbReference type="SUPFAM" id="SSF53822">
    <property type="entry name" value="Periplasmic binding protein-like I"/>
    <property type="match status" value="1"/>
</dbReference>
<dbReference type="Proteomes" id="UP000282433">
    <property type="component" value="Chromosome"/>
</dbReference>
<feature type="region of interest" description="Disordered" evidence="1">
    <location>
        <begin position="85"/>
        <end position="105"/>
    </location>
</feature>
<protein>
    <submittedName>
        <fullName evidence="2">Hydrophobic amino acid ABC transporter periplasmic amino acid-binding protein</fullName>
    </submittedName>
</protein>
<dbReference type="InterPro" id="IPR028082">
    <property type="entry name" value="Peripla_BP_I"/>
</dbReference>
<dbReference type="AlphaFoldDB" id="A0A447S6V5"/>
<evidence type="ECO:0000313" key="2">
    <source>
        <dbReference type="EMBL" id="VEB07815.1"/>
    </source>
</evidence>
<accession>A0A447S6V5</accession>